<evidence type="ECO:0000259" key="1">
    <source>
        <dbReference type="PROSITE" id="PS50181"/>
    </source>
</evidence>
<name>A0A7C8IBV4_9PLEO</name>
<organism evidence="2 3">
    <name type="scientific">Massariosphaeria phaeospora</name>
    <dbReference type="NCBI Taxonomy" id="100035"/>
    <lineage>
        <taxon>Eukaryota</taxon>
        <taxon>Fungi</taxon>
        <taxon>Dikarya</taxon>
        <taxon>Ascomycota</taxon>
        <taxon>Pezizomycotina</taxon>
        <taxon>Dothideomycetes</taxon>
        <taxon>Pleosporomycetidae</taxon>
        <taxon>Pleosporales</taxon>
        <taxon>Pleosporales incertae sedis</taxon>
        <taxon>Massariosphaeria</taxon>
    </lineage>
</organism>
<evidence type="ECO:0000313" key="2">
    <source>
        <dbReference type="EMBL" id="KAF2873231.1"/>
    </source>
</evidence>
<gene>
    <name evidence="2" type="ORF">BDV95DRAFT_491029</name>
</gene>
<comment type="caution">
    <text evidence="2">The sequence shown here is derived from an EMBL/GenBank/DDBJ whole genome shotgun (WGS) entry which is preliminary data.</text>
</comment>
<dbReference type="OrthoDB" id="5985073at2759"/>
<dbReference type="PROSITE" id="PS50181">
    <property type="entry name" value="FBOX"/>
    <property type="match status" value="1"/>
</dbReference>
<protein>
    <recommendedName>
        <fullName evidence="1">F-box domain-containing protein</fullName>
    </recommendedName>
</protein>
<reference evidence="2 3" key="1">
    <citation type="submission" date="2020-01" db="EMBL/GenBank/DDBJ databases">
        <authorList>
            <consortium name="DOE Joint Genome Institute"/>
            <person name="Haridas S."/>
            <person name="Albert R."/>
            <person name="Binder M."/>
            <person name="Bloem J."/>
            <person name="Labutti K."/>
            <person name="Salamov A."/>
            <person name="Andreopoulos B."/>
            <person name="Baker S.E."/>
            <person name="Barry K."/>
            <person name="Bills G."/>
            <person name="Bluhm B.H."/>
            <person name="Cannon C."/>
            <person name="Castanera R."/>
            <person name="Culley D.E."/>
            <person name="Daum C."/>
            <person name="Ezra D."/>
            <person name="Gonzalez J.B."/>
            <person name="Henrissat B."/>
            <person name="Kuo A."/>
            <person name="Liang C."/>
            <person name="Lipzen A."/>
            <person name="Lutzoni F."/>
            <person name="Magnuson J."/>
            <person name="Mondo S."/>
            <person name="Nolan M."/>
            <person name="Ohm R."/>
            <person name="Pangilinan J."/>
            <person name="Park H.-J.H."/>
            <person name="Ramirez L."/>
            <person name="Alfaro M."/>
            <person name="Sun H."/>
            <person name="Tritt A."/>
            <person name="Yoshinaga Y."/>
            <person name="Zwiers L.-H.L."/>
            <person name="Turgeon B.G."/>
            <person name="Goodwin S.B."/>
            <person name="Spatafora J.W."/>
            <person name="Crous P.W."/>
            <person name="Grigoriev I.V."/>
        </authorList>
    </citation>
    <scope>NUCLEOTIDE SEQUENCE [LARGE SCALE GENOMIC DNA]</scope>
    <source>
        <strain evidence="2 3">CBS 611.86</strain>
    </source>
</reference>
<evidence type="ECO:0000313" key="3">
    <source>
        <dbReference type="Proteomes" id="UP000481861"/>
    </source>
</evidence>
<accession>A0A7C8IBV4</accession>
<dbReference type="Proteomes" id="UP000481861">
    <property type="component" value="Unassembled WGS sequence"/>
</dbReference>
<dbReference type="AlphaFoldDB" id="A0A7C8IBV4"/>
<feature type="domain" description="F-box" evidence="1">
    <location>
        <begin position="1"/>
        <end position="45"/>
    </location>
</feature>
<sequence>MANLPQELVERICSLLSRDDLKNTVTVSRSFQYASERASGAYAEYDLTEDNAQAFLDRYSGRRWAYLRRVRFRTHIPPYDEDDIDQDAENAHRCRESSDELREKDELFTKQINFVFETLHTIESRVSAGKLQLTVFTPVRDVNATCPHRKCISWRLHLRDPEKLPRLQSVRAISIEDEKVIYPLEEDQSLLKLDLRVLIDLAIKCPRLEFLGCRLDAGSGWTTEVSSDAARYYTRDWAGPLRDSRRDFAKALEAATLPSTLREAQLDFLHPLSSAERIDQTEKVPNLVGSAASDPFSNSLRLLSDRLRKLEFRTVADATLFWPADGATSWPNLESVCVMFHPSSPSGRWYFEGPGGDGHDPEGFEITDSSYPPLEDTSEDETWDEDIDDNGLNTEICASKKFRVQPNDDVLVPFLTAFAKAASNMPALREACLWAPLTWEAHDVDGYADYDGTQLAMWPDKPLAWGIAYVAPATFGFHAFPGQHYSQSRQLWWETAQWRPSSELRQLFQQIGDKDIKLHEYWGHEKFGQKLALRQLFDQFEVFGYRHPNSEWRNQIHVK</sequence>
<dbReference type="InterPro" id="IPR001810">
    <property type="entry name" value="F-box_dom"/>
</dbReference>
<proteinExistence type="predicted"/>
<dbReference type="CDD" id="cd09917">
    <property type="entry name" value="F-box_SF"/>
    <property type="match status" value="1"/>
</dbReference>
<keyword evidence="3" id="KW-1185">Reference proteome</keyword>
<dbReference type="EMBL" id="JAADJZ010000008">
    <property type="protein sequence ID" value="KAF2873231.1"/>
    <property type="molecule type" value="Genomic_DNA"/>
</dbReference>